<evidence type="ECO:0000259" key="11">
    <source>
        <dbReference type="Pfam" id="PF20258"/>
    </source>
</evidence>
<evidence type="ECO:0000256" key="4">
    <source>
        <dbReference type="ARBA" id="ARBA00022694"/>
    </source>
</evidence>
<dbReference type="InterPro" id="IPR046885">
    <property type="entry name" value="MnmA-like_C"/>
</dbReference>
<evidence type="ECO:0000256" key="8">
    <source>
        <dbReference type="ARBA" id="ARBA00023157"/>
    </source>
</evidence>
<protein>
    <recommendedName>
        <fullName evidence="1">tRNA-uridine 2-sulfurtransferase</fullName>
        <ecNumber evidence="1">2.8.1.13</ecNumber>
    </recommendedName>
</protein>
<dbReference type="CDD" id="cd01998">
    <property type="entry name" value="MnmA_TRMU-like"/>
    <property type="match status" value="1"/>
</dbReference>
<gene>
    <name evidence="13" type="ORF">A2311_04185</name>
</gene>
<evidence type="ECO:0000256" key="6">
    <source>
        <dbReference type="ARBA" id="ARBA00022840"/>
    </source>
</evidence>
<evidence type="ECO:0000256" key="9">
    <source>
        <dbReference type="ARBA" id="ARBA00051542"/>
    </source>
</evidence>
<dbReference type="EMBL" id="MEUF01000089">
    <property type="protein sequence ID" value="OGC30627.1"/>
    <property type="molecule type" value="Genomic_DNA"/>
</dbReference>
<dbReference type="PANTHER" id="PTHR11933">
    <property type="entry name" value="TRNA 5-METHYLAMINOMETHYL-2-THIOURIDYLATE -METHYLTRANSFERASE"/>
    <property type="match status" value="1"/>
</dbReference>
<keyword evidence="8" id="KW-1015">Disulfide bond</keyword>
<evidence type="ECO:0000259" key="12">
    <source>
        <dbReference type="Pfam" id="PF20259"/>
    </source>
</evidence>
<comment type="function">
    <text evidence="10">Catalyzes the 2-thiolation of uridine at the wobble position (U34) of tRNA, leading to the formation of s(2)U34.</text>
</comment>
<dbReference type="Gene3D" id="2.40.30.10">
    <property type="entry name" value="Translation factors"/>
    <property type="match status" value="1"/>
</dbReference>
<evidence type="ECO:0000313" key="14">
    <source>
        <dbReference type="Proteomes" id="UP000178951"/>
    </source>
</evidence>
<dbReference type="InterPro" id="IPR023382">
    <property type="entry name" value="MnmA-like_central_sf"/>
</dbReference>
<dbReference type="Gene3D" id="3.40.50.620">
    <property type="entry name" value="HUPs"/>
    <property type="match status" value="1"/>
</dbReference>
<reference evidence="13 14" key="1">
    <citation type="journal article" date="2016" name="Nat. Commun.">
        <title>Thousands of microbial genomes shed light on interconnected biogeochemical processes in an aquifer system.</title>
        <authorList>
            <person name="Anantharaman K."/>
            <person name="Brown C.T."/>
            <person name="Hug L.A."/>
            <person name="Sharon I."/>
            <person name="Castelle C.J."/>
            <person name="Probst A.J."/>
            <person name="Thomas B.C."/>
            <person name="Singh A."/>
            <person name="Wilkins M.J."/>
            <person name="Karaoz U."/>
            <person name="Brodie E.L."/>
            <person name="Williams K.H."/>
            <person name="Hubbard S.S."/>
            <person name="Banfield J.F."/>
        </authorList>
    </citation>
    <scope>NUCLEOTIDE SEQUENCE [LARGE SCALE GENOMIC DNA]</scope>
</reference>
<evidence type="ECO:0000256" key="10">
    <source>
        <dbReference type="ARBA" id="ARBA00056575"/>
    </source>
</evidence>
<feature type="domain" description="tRNA-specific 2-thiouridylase MnmA-like C-terminal" evidence="11">
    <location>
        <begin position="205"/>
        <end position="283"/>
    </location>
</feature>
<accession>A0A1F4TDG1</accession>
<dbReference type="InterPro" id="IPR046884">
    <property type="entry name" value="MnmA-like_central"/>
</dbReference>
<dbReference type="EC" id="2.8.1.13" evidence="1"/>
<proteinExistence type="predicted"/>
<dbReference type="Pfam" id="PF20259">
    <property type="entry name" value="tRNA_Me_trans_M"/>
    <property type="match status" value="1"/>
</dbReference>
<dbReference type="AlphaFoldDB" id="A0A1F4TDG1"/>
<keyword evidence="2" id="KW-0820">tRNA-binding</keyword>
<evidence type="ECO:0000313" key="13">
    <source>
        <dbReference type="EMBL" id="OGC30627.1"/>
    </source>
</evidence>
<dbReference type="NCBIfam" id="NF001138">
    <property type="entry name" value="PRK00143.1"/>
    <property type="match status" value="1"/>
</dbReference>
<dbReference type="STRING" id="1802583.A2311_04185"/>
<dbReference type="SUPFAM" id="SSF52402">
    <property type="entry name" value="Adenine nucleotide alpha hydrolases-like"/>
    <property type="match status" value="1"/>
</dbReference>
<evidence type="ECO:0000256" key="3">
    <source>
        <dbReference type="ARBA" id="ARBA00022679"/>
    </source>
</evidence>
<dbReference type="GO" id="GO:0002143">
    <property type="term" value="P:tRNA wobble position uridine thiolation"/>
    <property type="evidence" value="ECO:0007669"/>
    <property type="project" value="TreeGrafter"/>
</dbReference>
<keyword evidence="4" id="KW-0819">tRNA processing</keyword>
<dbReference type="Proteomes" id="UP000178951">
    <property type="component" value="Unassembled WGS sequence"/>
</dbReference>
<dbReference type="Pfam" id="PF20258">
    <property type="entry name" value="tRNA_Me_trans_C"/>
    <property type="match status" value="1"/>
</dbReference>
<organism evidence="13 14">
    <name type="scientific">candidate division WOR-1 bacterium RIFOXYB2_FULL_48_7</name>
    <dbReference type="NCBI Taxonomy" id="1802583"/>
    <lineage>
        <taxon>Bacteria</taxon>
        <taxon>Bacillati</taxon>
        <taxon>Saganbacteria</taxon>
    </lineage>
</organism>
<evidence type="ECO:0000256" key="1">
    <source>
        <dbReference type="ARBA" id="ARBA00011949"/>
    </source>
</evidence>
<dbReference type="InterPro" id="IPR004506">
    <property type="entry name" value="MnmA-like"/>
</dbReference>
<dbReference type="GO" id="GO:0103016">
    <property type="term" value="F:tRNA-uridine 2-sulfurtransferase activity"/>
    <property type="evidence" value="ECO:0007669"/>
    <property type="project" value="UniProtKB-EC"/>
</dbReference>
<keyword evidence="6" id="KW-0067">ATP-binding</keyword>
<keyword evidence="7" id="KW-0694">RNA-binding</keyword>
<dbReference type="GO" id="GO:0000049">
    <property type="term" value="F:tRNA binding"/>
    <property type="evidence" value="ECO:0007669"/>
    <property type="project" value="UniProtKB-KW"/>
</dbReference>
<keyword evidence="5" id="KW-0547">Nucleotide-binding</keyword>
<evidence type="ECO:0000256" key="7">
    <source>
        <dbReference type="ARBA" id="ARBA00022884"/>
    </source>
</evidence>
<dbReference type="NCBIfam" id="TIGR00420">
    <property type="entry name" value="trmU"/>
    <property type="match status" value="1"/>
</dbReference>
<dbReference type="Pfam" id="PF03054">
    <property type="entry name" value="tRNA_Me_trans"/>
    <property type="match status" value="1"/>
</dbReference>
<dbReference type="Gene3D" id="2.30.30.280">
    <property type="entry name" value="Adenine nucleotide alpha hydrolases-like domains"/>
    <property type="match status" value="1"/>
</dbReference>
<feature type="domain" description="tRNA-specific 2-thiouridylase MnmA-like central" evidence="12">
    <location>
        <begin position="134"/>
        <end position="197"/>
    </location>
</feature>
<dbReference type="FunFam" id="2.30.30.280:FF:000001">
    <property type="entry name" value="tRNA-specific 2-thiouridylase MnmA"/>
    <property type="match status" value="1"/>
</dbReference>
<keyword evidence="3" id="KW-0808">Transferase</keyword>
<comment type="catalytic activity">
    <reaction evidence="9">
        <text>S-sulfanyl-L-cysteinyl-[protein] + uridine(34) in tRNA + AH2 + ATP = 2-thiouridine(34) in tRNA + L-cysteinyl-[protein] + A + AMP + diphosphate + H(+)</text>
        <dbReference type="Rhea" id="RHEA:47032"/>
        <dbReference type="Rhea" id="RHEA-COMP:10131"/>
        <dbReference type="Rhea" id="RHEA-COMP:11726"/>
        <dbReference type="Rhea" id="RHEA-COMP:11727"/>
        <dbReference type="Rhea" id="RHEA-COMP:11728"/>
        <dbReference type="ChEBI" id="CHEBI:13193"/>
        <dbReference type="ChEBI" id="CHEBI:15378"/>
        <dbReference type="ChEBI" id="CHEBI:17499"/>
        <dbReference type="ChEBI" id="CHEBI:29950"/>
        <dbReference type="ChEBI" id="CHEBI:30616"/>
        <dbReference type="ChEBI" id="CHEBI:33019"/>
        <dbReference type="ChEBI" id="CHEBI:61963"/>
        <dbReference type="ChEBI" id="CHEBI:65315"/>
        <dbReference type="ChEBI" id="CHEBI:87170"/>
        <dbReference type="ChEBI" id="CHEBI:456215"/>
        <dbReference type="EC" id="2.8.1.13"/>
    </reaction>
</comment>
<name>A0A1F4TDG1_UNCSA</name>
<sequence length="287" mass="32232">MVIDDFISEYRQGRTPNPCVRCNQFIKFDLLLSKARELGCDYVATGHYARVYNLKPQNSNSKNMYHLIKGQDQKKDQSYFLYRINQEQLAHTLFPLGEMTKEAVRQLAKQYKLPVAAKPESQEICFVENDDYSDFIKTNAPELVRPGKIVDTSGQVVGEHQGIAFYTIGQRKGLGAHLGGARYVVKIDVKRNEVVIGSDSETLKNELIADDLSFVCGHPPEKPLKIQAKIRYNTSAVEALLEVYSPAEGLQAQVKFARPQRAVTPGQSVVFYNDEEVLGGGIISRED</sequence>
<dbReference type="PANTHER" id="PTHR11933:SF5">
    <property type="entry name" value="MITOCHONDRIAL TRNA-SPECIFIC 2-THIOURIDYLASE 1"/>
    <property type="match status" value="1"/>
</dbReference>
<comment type="caution">
    <text evidence="13">The sequence shown here is derived from an EMBL/GenBank/DDBJ whole genome shotgun (WGS) entry which is preliminary data.</text>
</comment>
<evidence type="ECO:0000256" key="5">
    <source>
        <dbReference type="ARBA" id="ARBA00022741"/>
    </source>
</evidence>
<evidence type="ECO:0000256" key="2">
    <source>
        <dbReference type="ARBA" id="ARBA00022555"/>
    </source>
</evidence>
<dbReference type="InterPro" id="IPR014729">
    <property type="entry name" value="Rossmann-like_a/b/a_fold"/>
</dbReference>
<dbReference type="GO" id="GO:0005524">
    <property type="term" value="F:ATP binding"/>
    <property type="evidence" value="ECO:0007669"/>
    <property type="project" value="UniProtKB-KW"/>
</dbReference>